<dbReference type="InterPro" id="IPR050924">
    <property type="entry name" value="Peroxiredoxin_BCP/PrxQ"/>
</dbReference>
<evidence type="ECO:0000256" key="6">
    <source>
        <dbReference type="ARBA" id="ARBA00023002"/>
    </source>
</evidence>
<comment type="subunit">
    <text evidence="2">Monomer.</text>
</comment>
<comment type="similarity">
    <text evidence="10">Belongs to the peroxiredoxin family. BCP/PrxQ subfamily.</text>
</comment>
<keyword evidence="8" id="KW-0676">Redox-active center</keyword>
<accession>A0AA96LCL1</accession>
<dbReference type="GO" id="GO:0005737">
    <property type="term" value="C:cytoplasm"/>
    <property type="evidence" value="ECO:0007669"/>
    <property type="project" value="TreeGrafter"/>
</dbReference>
<evidence type="ECO:0000313" key="16">
    <source>
        <dbReference type="Proteomes" id="UP001305702"/>
    </source>
</evidence>
<dbReference type="EMBL" id="CP130318">
    <property type="protein sequence ID" value="WNQ09755.1"/>
    <property type="molecule type" value="Genomic_DNA"/>
</dbReference>
<dbReference type="CDD" id="cd03017">
    <property type="entry name" value="PRX_BCP"/>
    <property type="match status" value="1"/>
</dbReference>
<evidence type="ECO:0000256" key="10">
    <source>
        <dbReference type="ARBA" id="ARBA00038489"/>
    </source>
</evidence>
<evidence type="ECO:0000256" key="2">
    <source>
        <dbReference type="ARBA" id="ARBA00011245"/>
    </source>
</evidence>
<evidence type="ECO:0000256" key="5">
    <source>
        <dbReference type="ARBA" id="ARBA00022862"/>
    </source>
</evidence>
<dbReference type="PROSITE" id="PS51352">
    <property type="entry name" value="THIOREDOXIN_2"/>
    <property type="match status" value="1"/>
</dbReference>
<evidence type="ECO:0000256" key="11">
    <source>
        <dbReference type="ARBA" id="ARBA00041373"/>
    </source>
</evidence>
<comment type="catalytic activity">
    <reaction evidence="12">
        <text>a hydroperoxide + [thioredoxin]-dithiol = an alcohol + [thioredoxin]-disulfide + H2O</text>
        <dbReference type="Rhea" id="RHEA:62620"/>
        <dbReference type="Rhea" id="RHEA-COMP:10698"/>
        <dbReference type="Rhea" id="RHEA-COMP:10700"/>
        <dbReference type="ChEBI" id="CHEBI:15377"/>
        <dbReference type="ChEBI" id="CHEBI:29950"/>
        <dbReference type="ChEBI" id="CHEBI:30879"/>
        <dbReference type="ChEBI" id="CHEBI:35924"/>
        <dbReference type="ChEBI" id="CHEBI:50058"/>
        <dbReference type="EC" id="1.11.1.24"/>
    </reaction>
</comment>
<evidence type="ECO:0000256" key="13">
    <source>
        <dbReference type="PIRSR" id="PIRSR000239-1"/>
    </source>
</evidence>
<dbReference type="GO" id="GO:0034599">
    <property type="term" value="P:cellular response to oxidative stress"/>
    <property type="evidence" value="ECO:0007669"/>
    <property type="project" value="TreeGrafter"/>
</dbReference>
<dbReference type="AlphaFoldDB" id="A0AA96LCL1"/>
<dbReference type="KEGG" id="paun:MJA45_19290"/>
<evidence type="ECO:0000256" key="8">
    <source>
        <dbReference type="ARBA" id="ARBA00023284"/>
    </source>
</evidence>
<organism evidence="15 16">
    <name type="scientific">Paenibacillus aurantius</name>
    <dbReference type="NCBI Taxonomy" id="2918900"/>
    <lineage>
        <taxon>Bacteria</taxon>
        <taxon>Bacillati</taxon>
        <taxon>Bacillota</taxon>
        <taxon>Bacilli</taxon>
        <taxon>Bacillales</taxon>
        <taxon>Paenibacillaceae</taxon>
        <taxon>Paenibacillus</taxon>
    </lineage>
</organism>
<keyword evidence="7" id="KW-1015">Disulfide bond</keyword>
<evidence type="ECO:0000313" key="15">
    <source>
        <dbReference type="EMBL" id="WNQ09755.1"/>
    </source>
</evidence>
<dbReference type="RefSeq" id="WP_315603529.1">
    <property type="nucleotide sequence ID" value="NZ_CP130318.1"/>
</dbReference>
<gene>
    <name evidence="15" type="ORF">MJA45_19290</name>
</gene>
<dbReference type="SUPFAM" id="SSF52833">
    <property type="entry name" value="Thioredoxin-like"/>
    <property type="match status" value="1"/>
</dbReference>
<comment type="function">
    <text evidence="1">Thiol-specific peroxidase that catalyzes the reduction of hydrogen peroxide and organic hydroperoxides to water and alcohols, respectively. Plays a role in cell protection against oxidative stress by detoxifying peroxides and as sensor of hydrogen peroxide-mediated signaling events.</text>
</comment>
<keyword evidence="16" id="KW-1185">Reference proteome</keyword>
<dbReference type="InterPro" id="IPR000866">
    <property type="entry name" value="AhpC/TSA"/>
</dbReference>
<dbReference type="EC" id="1.11.1.24" evidence="3"/>
<protein>
    <recommendedName>
        <fullName evidence="3">thioredoxin-dependent peroxiredoxin</fullName>
        <ecNumber evidence="3">1.11.1.24</ecNumber>
    </recommendedName>
    <alternativeName>
        <fullName evidence="11">Bacterioferritin comigratory protein</fullName>
    </alternativeName>
    <alternativeName>
        <fullName evidence="9">Thioredoxin peroxidase</fullName>
    </alternativeName>
</protein>
<evidence type="ECO:0000256" key="4">
    <source>
        <dbReference type="ARBA" id="ARBA00022559"/>
    </source>
</evidence>
<dbReference type="Gene3D" id="3.40.30.10">
    <property type="entry name" value="Glutaredoxin"/>
    <property type="match status" value="1"/>
</dbReference>
<keyword evidence="5" id="KW-0049">Antioxidant</keyword>
<evidence type="ECO:0000256" key="3">
    <source>
        <dbReference type="ARBA" id="ARBA00013017"/>
    </source>
</evidence>
<feature type="domain" description="Thioredoxin" evidence="14">
    <location>
        <begin position="2"/>
        <end position="148"/>
    </location>
</feature>
<evidence type="ECO:0000256" key="9">
    <source>
        <dbReference type="ARBA" id="ARBA00032824"/>
    </source>
</evidence>
<name>A0AA96LCL1_9BACL</name>
<dbReference type="PIRSF" id="PIRSF000239">
    <property type="entry name" value="AHPC"/>
    <property type="match status" value="1"/>
</dbReference>
<dbReference type="InterPro" id="IPR036249">
    <property type="entry name" value="Thioredoxin-like_sf"/>
</dbReference>
<evidence type="ECO:0000256" key="12">
    <source>
        <dbReference type="ARBA" id="ARBA00049091"/>
    </source>
</evidence>
<dbReference type="Pfam" id="PF00578">
    <property type="entry name" value="AhpC-TSA"/>
    <property type="match status" value="1"/>
</dbReference>
<sequence>MLQVGDTAPSFQAESTQGKIDLKPYIGRQPIVLIFYPKNETPICTKQLCAVRDSKQQYARYHALVLGVNQGSLQQHEKFARHHGYDFPLLSDSDGEINKSYDVGNFLFGLIGQNRIVYVIGLDGKIAYARKGNRPTSEILEALESAVGAPQS</sequence>
<dbReference type="PANTHER" id="PTHR42801:SF4">
    <property type="entry name" value="AHPC_TSA FAMILY PROTEIN"/>
    <property type="match status" value="1"/>
</dbReference>
<dbReference type="InterPro" id="IPR024706">
    <property type="entry name" value="Peroxiredoxin_AhpC-typ"/>
</dbReference>
<keyword evidence="6 15" id="KW-0560">Oxidoreductase</keyword>
<evidence type="ECO:0000256" key="1">
    <source>
        <dbReference type="ARBA" id="ARBA00003330"/>
    </source>
</evidence>
<proteinExistence type="inferred from homology"/>
<dbReference type="InterPro" id="IPR013766">
    <property type="entry name" value="Thioredoxin_domain"/>
</dbReference>
<dbReference type="GO" id="GO:0008379">
    <property type="term" value="F:thioredoxin peroxidase activity"/>
    <property type="evidence" value="ECO:0007669"/>
    <property type="project" value="TreeGrafter"/>
</dbReference>
<dbReference type="Proteomes" id="UP001305702">
    <property type="component" value="Chromosome"/>
</dbReference>
<keyword evidence="4 15" id="KW-0575">Peroxidase</keyword>
<evidence type="ECO:0000259" key="14">
    <source>
        <dbReference type="PROSITE" id="PS51352"/>
    </source>
</evidence>
<dbReference type="GO" id="GO:0045454">
    <property type="term" value="P:cell redox homeostasis"/>
    <property type="evidence" value="ECO:0007669"/>
    <property type="project" value="TreeGrafter"/>
</dbReference>
<reference evidence="15 16" key="1">
    <citation type="submission" date="2022-02" db="EMBL/GenBank/DDBJ databases">
        <title>Paenibacillus sp. MBLB1776 Whole Genome Shotgun Sequencing.</title>
        <authorList>
            <person name="Hwang C.Y."/>
            <person name="Cho E.-S."/>
            <person name="Seo M.-J."/>
        </authorList>
    </citation>
    <scope>NUCLEOTIDE SEQUENCE [LARGE SCALE GENOMIC DNA]</scope>
    <source>
        <strain evidence="15 16">MBLB1776</strain>
    </source>
</reference>
<evidence type="ECO:0000256" key="7">
    <source>
        <dbReference type="ARBA" id="ARBA00023157"/>
    </source>
</evidence>
<dbReference type="PANTHER" id="PTHR42801">
    <property type="entry name" value="THIOREDOXIN-DEPENDENT PEROXIDE REDUCTASE"/>
    <property type="match status" value="1"/>
</dbReference>
<feature type="active site" description="Cysteine sulfenic acid (-SOH) intermediate; for peroxidase activity" evidence="13">
    <location>
        <position position="44"/>
    </location>
</feature>